<evidence type="ECO:0000259" key="2">
    <source>
        <dbReference type="Pfam" id="PF01370"/>
    </source>
</evidence>
<dbReference type="InterPro" id="IPR001509">
    <property type="entry name" value="Epimerase_deHydtase"/>
</dbReference>
<feature type="domain" description="NAD-dependent epimerase/dehydratase" evidence="2">
    <location>
        <begin position="4"/>
        <end position="237"/>
    </location>
</feature>
<evidence type="ECO:0000313" key="3">
    <source>
        <dbReference type="EMBL" id="GAA2617555.1"/>
    </source>
</evidence>
<dbReference type="InterPro" id="IPR036291">
    <property type="entry name" value="NAD(P)-bd_dom_sf"/>
</dbReference>
<dbReference type="Proteomes" id="UP001501509">
    <property type="component" value="Unassembled WGS sequence"/>
</dbReference>
<accession>A0ABP6CIZ0</accession>
<protein>
    <submittedName>
        <fullName evidence="3">NAD(P)-dependent oxidoreductase</fullName>
    </submittedName>
</protein>
<reference evidence="4" key="1">
    <citation type="journal article" date="2019" name="Int. J. Syst. Evol. Microbiol.">
        <title>The Global Catalogue of Microorganisms (GCM) 10K type strain sequencing project: providing services to taxonomists for standard genome sequencing and annotation.</title>
        <authorList>
            <consortium name="The Broad Institute Genomics Platform"/>
            <consortium name="The Broad Institute Genome Sequencing Center for Infectious Disease"/>
            <person name="Wu L."/>
            <person name="Ma J."/>
        </authorList>
    </citation>
    <scope>NUCLEOTIDE SEQUENCE [LARGE SCALE GENOMIC DNA]</scope>
    <source>
        <strain evidence="4">JCM 6833</strain>
    </source>
</reference>
<dbReference type="SUPFAM" id="SSF51735">
    <property type="entry name" value="NAD(P)-binding Rossmann-fold domains"/>
    <property type="match status" value="1"/>
</dbReference>
<proteinExistence type="inferred from homology"/>
<keyword evidence="4" id="KW-1185">Reference proteome</keyword>
<name>A0ABP6CIZ0_9ACTN</name>
<comment type="caution">
    <text evidence="3">The sequence shown here is derived from an EMBL/GenBank/DDBJ whole genome shotgun (WGS) entry which is preliminary data.</text>
</comment>
<evidence type="ECO:0000313" key="4">
    <source>
        <dbReference type="Proteomes" id="UP001501509"/>
    </source>
</evidence>
<dbReference type="PANTHER" id="PTHR43000">
    <property type="entry name" value="DTDP-D-GLUCOSE 4,6-DEHYDRATASE-RELATED"/>
    <property type="match status" value="1"/>
</dbReference>
<gene>
    <name evidence="3" type="ORF">GCM10010411_61040</name>
</gene>
<evidence type="ECO:0000256" key="1">
    <source>
        <dbReference type="ARBA" id="ARBA00007637"/>
    </source>
</evidence>
<sequence>MGRVAVLGGTGWVGRFVCAALAERGRDPLVVARNHVPHAAGYDFRSIDLGAADVGTLAKLLRTEGVDVVINATDGANTTDGWDRTEAELRRANVEAVHRVLAAMAELPWRSRVVHIGTIHEYGPVGAGISINESLTPRPVNAYARTKLAGSAAALEAVREGVVDGLVLRLANVCGPHPSPASFPGKLLSLFREAAAGGEVKLSIADARRDFVDVRDAADAAVKAAEASVTGRAVNIGSGVAVEIRELVAHLAAAAGVPPDAVKETGAPVPSLGGDWIQADIRLAARLLRWRPRIGLAESLRAMWEAG</sequence>
<organism evidence="3 4">
    <name type="scientific">Actinomadura fulvescens</name>
    <dbReference type="NCBI Taxonomy" id="46160"/>
    <lineage>
        <taxon>Bacteria</taxon>
        <taxon>Bacillati</taxon>
        <taxon>Actinomycetota</taxon>
        <taxon>Actinomycetes</taxon>
        <taxon>Streptosporangiales</taxon>
        <taxon>Thermomonosporaceae</taxon>
        <taxon>Actinomadura</taxon>
    </lineage>
</organism>
<dbReference type="Pfam" id="PF01370">
    <property type="entry name" value="Epimerase"/>
    <property type="match status" value="1"/>
</dbReference>
<comment type="similarity">
    <text evidence="1">Belongs to the NAD(P)-dependent epimerase/dehydratase family.</text>
</comment>
<dbReference type="Gene3D" id="3.40.50.720">
    <property type="entry name" value="NAD(P)-binding Rossmann-like Domain"/>
    <property type="match status" value="1"/>
</dbReference>
<dbReference type="EMBL" id="BAAATD010000009">
    <property type="protein sequence ID" value="GAA2617555.1"/>
    <property type="molecule type" value="Genomic_DNA"/>
</dbReference>